<evidence type="ECO:0000256" key="3">
    <source>
        <dbReference type="ARBA" id="ARBA00011738"/>
    </source>
</evidence>
<keyword evidence="4 7" id="KW-0032">Aminotransferase</keyword>
<evidence type="ECO:0000256" key="6">
    <source>
        <dbReference type="ARBA" id="ARBA00022898"/>
    </source>
</evidence>
<dbReference type="PANTHER" id="PTHR11879">
    <property type="entry name" value="ASPARTATE AMINOTRANSFERASE"/>
    <property type="match status" value="1"/>
</dbReference>
<dbReference type="InterPro" id="IPR000796">
    <property type="entry name" value="Asp_trans"/>
</dbReference>
<name>A0ABX6GRG4_9GAMM</name>
<dbReference type="Proteomes" id="UP000430368">
    <property type="component" value="Chromosome"/>
</dbReference>
<comment type="subunit">
    <text evidence="3">Homodimer.</text>
</comment>
<dbReference type="CDD" id="cd00609">
    <property type="entry name" value="AAT_like"/>
    <property type="match status" value="1"/>
</dbReference>
<evidence type="ECO:0000256" key="7">
    <source>
        <dbReference type="RuleBase" id="RU000481"/>
    </source>
</evidence>
<dbReference type="InterPro" id="IPR004838">
    <property type="entry name" value="NHTrfase_class1_PyrdxlP-BS"/>
</dbReference>
<dbReference type="InterPro" id="IPR015421">
    <property type="entry name" value="PyrdxlP-dep_Trfase_major"/>
</dbReference>
<comment type="similarity">
    <text evidence="2 7">Belongs to the class-I pyridoxal-phosphate-dependent aminotransferase family.</text>
</comment>
<accession>A0ABX6GRG4</accession>
<evidence type="ECO:0000313" key="10">
    <source>
        <dbReference type="Proteomes" id="UP000430368"/>
    </source>
</evidence>
<protein>
    <recommendedName>
        <fullName evidence="7">Aminotransferase</fullName>
        <ecNumber evidence="7">2.6.1.-</ecNumber>
    </recommendedName>
</protein>
<dbReference type="EC" id="2.6.1.-" evidence="7"/>
<dbReference type="PRINTS" id="PR00799">
    <property type="entry name" value="TRANSAMINASE"/>
</dbReference>
<evidence type="ECO:0000256" key="1">
    <source>
        <dbReference type="ARBA" id="ARBA00001933"/>
    </source>
</evidence>
<proteinExistence type="inferred from homology"/>
<dbReference type="GO" id="GO:0008483">
    <property type="term" value="F:transaminase activity"/>
    <property type="evidence" value="ECO:0007669"/>
    <property type="project" value="UniProtKB-KW"/>
</dbReference>
<dbReference type="EMBL" id="CP041764">
    <property type="protein sequence ID" value="QHA88868.1"/>
    <property type="molecule type" value="Genomic_DNA"/>
</dbReference>
<dbReference type="InterPro" id="IPR004839">
    <property type="entry name" value="Aminotransferase_I/II_large"/>
</dbReference>
<evidence type="ECO:0000256" key="4">
    <source>
        <dbReference type="ARBA" id="ARBA00022576"/>
    </source>
</evidence>
<evidence type="ECO:0000256" key="2">
    <source>
        <dbReference type="ARBA" id="ARBA00007441"/>
    </source>
</evidence>
<sequence length="396" mass="43582">MFAHLQPSAADPIMSLMEAYLRDDNPQKVNLGIGLYYDEQGNIPLMQAVRQAEQRLLTQGHPHGYPPIEGSAAFAAQVQRLLLGEEVSACGLATVQTVGGSGALKLAADFLRDYLSREEIWLSDPTWANHGAIFAGAGLQTHSYPYFDDIAGELRFEAMLECFNGLPAGAVVLLHPCCHNPTGTDLTPAQWRTVIEVMQQRRLLPLFDIAYQGFGDGLEQDAYALRAAHRAGLDCLIANSFSKNAALYGLRLGALTLCCGDAQTASNAQGALKTLIRRSYSCPPTHGGRIMETILTDDALRHLWRSELDAMRDRIRQMRLRLASGLEQGGSALDYRRIRDQRGMFSYTGLNPQQLETLRQRYAIYLVAPGRMCLPGLNLNNIDYVADAILAVSRSV</sequence>
<organism evidence="9 10">
    <name type="scientific">Serratia rhizosphaerae</name>
    <dbReference type="NCBI Taxonomy" id="2597702"/>
    <lineage>
        <taxon>Bacteria</taxon>
        <taxon>Pseudomonadati</taxon>
        <taxon>Pseudomonadota</taxon>
        <taxon>Gammaproteobacteria</taxon>
        <taxon>Enterobacterales</taxon>
        <taxon>Yersiniaceae</taxon>
        <taxon>Serratia</taxon>
    </lineage>
</organism>
<dbReference type="Gene3D" id="3.40.640.10">
    <property type="entry name" value="Type I PLP-dependent aspartate aminotransferase-like (Major domain)"/>
    <property type="match status" value="1"/>
</dbReference>
<comment type="cofactor">
    <cofactor evidence="1 7">
        <name>pyridoxal 5'-phosphate</name>
        <dbReference type="ChEBI" id="CHEBI:597326"/>
    </cofactor>
</comment>
<gene>
    <name evidence="9" type="ORF">FO014_18840</name>
</gene>
<dbReference type="PANTHER" id="PTHR11879:SF37">
    <property type="entry name" value="AROMATIC-AMINO-ACID AMINOTRANSFERASE"/>
    <property type="match status" value="1"/>
</dbReference>
<feature type="domain" description="Aminotransferase class I/classII large" evidence="8">
    <location>
        <begin position="27"/>
        <end position="389"/>
    </location>
</feature>
<evidence type="ECO:0000259" key="8">
    <source>
        <dbReference type="Pfam" id="PF00155"/>
    </source>
</evidence>
<dbReference type="InterPro" id="IPR015422">
    <property type="entry name" value="PyrdxlP-dep_Trfase_small"/>
</dbReference>
<keyword evidence="5 7" id="KW-0808">Transferase</keyword>
<evidence type="ECO:0000256" key="5">
    <source>
        <dbReference type="ARBA" id="ARBA00022679"/>
    </source>
</evidence>
<dbReference type="NCBIfam" id="NF006719">
    <property type="entry name" value="PRK09257.1"/>
    <property type="match status" value="1"/>
</dbReference>
<keyword evidence="6" id="KW-0663">Pyridoxal phosphate</keyword>
<keyword evidence="10" id="KW-1185">Reference proteome</keyword>
<reference evidence="9 10" key="1">
    <citation type="submission" date="2019-07" db="EMBL/GenBank/DDBJ databases">
        <title>Serratia dokdonensis sp. nov., an elicitor of systemic resistance in Nicotiana Tabacum.</title>
        <authorList>
            <person name="Son J.-S."/>
            <person name="Hwang Y.-J."/>
            <person name="Lee S.-Y."/>
            <person name="Ghim S.-Y."/>
        </authorList>
    </citation>
    <scope>NUCLEOTIDE SEQUENCE [LARGE SCALE GENOMIC DNA]</scope>
    <source>
        <strain evidence="9 10">KUDC3025</strain>
    </source>
</reference>
<dbReference type="InterPro" id="IPR015424">
    <property type="entry name" value="PyrdxlP-dep_Trfase"/>
</dbReference>
<evidence type="ECO:0000313" key="9">
    <source>
        <dbReference type="EMBL" id="QHA88868.1"/>
    </source>
</evidence>
<dbReference type="Gene3D" id="3.90.1150.10">
    <property type="entry name" value="Aspartate Aminotransferase, domain 1"/>
    <property type="match status" value="1"/>
</dbReference>
<dbReference type="SUPFAM" id="SSF53383">
    <property type="entry name" value="PLP-dependent transferases"/>
    <property type="match status" value="1"/>
</dbReference>
<dbReference type="PROSITE" id="PS00105">
    <property type="entry name" value="AA_TRANSFER_CLASS_1"/>
    <property type="match status" value="1"/>
</dbReference>
<dbReference type="Pfam" id="PF00155">
    <property type="entry name" value="Aminotran_1_2"/>
    <property type="match status" value="1"/>
</dbReference>
<dbReference type="RefSeq" id="WP_160030610.1">
    <property type="nucleotide sequence ID" value="NZ_CP041764.1"/>
</dbReference>